<organism evidence="1 2">
    <name type="scientific">Thermasporomyces composti</name>
    <dbReference type="NCBI Taxonomy" id="696763"/>
    <lineage>
        <taxon>Bacteria</taxon>
        <taxon>Bacillati</taxon>
        <taxon>Actinomycetota</taxon>
        <taxon>Actinomycetes</taxon>
        <taxon>Propionibacteriales</taxon>
        <taxon>Nocardioidaceae</taxon>
        <taxon>Thermasporomyces</taxon>
    </lineage>
</organism>
<sequence length="86" mass="9141">MSPPELSVVPATVDLDAVSLSKGPTVREMTYHCPTCQGTRVFEQPPCADGHGADCPEWACVDCGTALLVDVVLERAEDREVAARVA</sequence>
<dbReference type="Proteomes" id="UP000256485">
    <property type="component" value="Unassembled WGS sequence"/>
</dbReference>
<keyword evidence="2" id="KW-1185">Reference proteome</keyword>
<gene>
    <name evidence="1" type="ORF">DFJ64_3016</name>
</gene>
<name>A0A3D9V709_THECX</name>
<reference evidence="1 2" key="1">
    <citation type="submission" date="2018-08" db="EMBL/GenBank/DDBJ databases">
        <title>Sequencing the genomes of 1000 actinobacteria strains.</title>
        <authorList>
            <person name="Klenk H.-P."/>
        </authorList>
    </citation>
    <scope>NUCLEOTIDE SEQUENCE [LARGE SCALE GENOMIC DNA]</scope>
    <source>
        <strain evidence="1 2">DSM 22891</strain>
    </source>
</reference>
<comment type="caution">
    <text evidence="1">The sequence shown here is derived from an EMBL/GenBank/DDBJ whole genome shotgun (WGS) entry which is preliminary data.</text>
</comment>
<evidence type="ECO:0000313" key="1">
    <source>
        <dbReference type="EMBL" id="REF37572.1"/>
    </source>
</evidence>
<evidence type="ECO:0000313" key="2">
    <source>
        <dbReference type="Proteomes" id="UP000256485"/>
    </source>
</evidence>
<accession>A0A3D9V709</accession>
<dbReference type="AlphaFoldDB" id="A0A3D9V709"/>
<dbReference type="EMBL" id="QTUC01000001">
    <property type="protein sequence ID" value="REF37572.1"/>
    <property type="molecule type" value="Genomic_DNA"/>
</dbReference>
<proteinExistence type="predicted"/>
<protein>
    <submittedName>
        <fullName evidence="1">Uncharacterized protein</fullName>
    </submittedName>
</protein>